<organism evidence="1 2">
    <name type="scientific">Candidatus Ordinivivax streblomastigis</name>
    <dbReference type="NCBI Taxonomy" id="2540710"/>
    <lineage>
        <taxon>Bacteria</taxon>
        <taxon>Pseudomonadati</taxon>
        <taxon>Bacteroidota</taxon>
        <taxon>Bacteroidia</taxon>
        <taxon>Bacteroidales</taxon>
        <taxon>Candidatus Ordinivivax</taxon>
    </lineage>
</organism>
<dbReference type="AlphaFoldDB" id="A0A5M8P3K0"/>
<dbReference type="EMBL" id="SNRX01000004">
    <property type="protein sequence ID" value="KAA6302922.1"/>
    <property type="molecule type" value="Genomic_DNA"/>
</dbReference>
<evidence type="ECO:0000313" key="2">
    <source>
        <dbReference type="Proteomes" id="UP000324575"/>
    </source>
</evidence>
<name>A0A5M8P3K0_9BACT</name>
<reference evidence="1 2" key="1">
    <citation type="submission" date="2019-03" db="EMBL/GenBank/DDBJ databases">
        <title>Single cell metagenomics reveals metabolic interactions within the superorganism composed of flagellate Streblomastix strix and complex community of Bacteroidetes bacteria on its surface.</title>
        <authorList>
            <person name="Treitli S.C."/>
            <person name="Kolisko M."/>
            <person name="Husnik F."/>
            <person name="Keeling P."/>
            <person name="Hampl V."/>
        </authorList>
    </citation>
    <scope>NUCLEOTIDE SEQUENCE [LARGE SCALE GENOMIC DNA]</scope>
    <source>
        <strain evidence="1">St1</strain>
    </source>
</reference>
<sequence length="290" mass="32934">MNYWMKLQGSNGYFKRPAGIMGMCLLFALPCPAQERIPLNYQSTVIGMGKTQVYDSYLSPLQYTGTHLNLLEERMQPVRWGNDKIAAQQLFFFDMASTLNPAATAISYSGNLEYAYGLYYRLEPIAKVQLLAGVQAGGLLGAIYNPRNSNNPFSAKVDAGLNISVIAAYRFRMIKQPLEVRYQLIIPTVGWVFSPEYGQSYYEIGLENDTPLMHFASFHNRWAARNLLSLELPFPGCTLRLTYMNRLYATQINGLKTQTISNTFGIGISKYFYTVSGRKINHHEYQKVFE</sequence>
<dbReference type="Proteomes" id="UP000324575">
    <property type="component" value="Unassembled WGS sequence"/>
</dbReference>
<comment type="caution">
    <text evidence="1">The sequence shown here is derived from an EMBL/GenBank/DDBJ whole genome shotgun (WGS) entry which is preliminary data.</text>
</comment>
<proteinExistence type="predicted"/>
<dbReference type="Pfam" id="PF11777">
    <property type="entry name" value="DUF3316"/>
    <property type="match status" value="1"/>
</dbReference>
<evidence type="ECO:0008006" key="3">
    <source>
        <dbReference type="Google" id="ProtNLM"/>
    </source>
</evidence>
<accession>A0A5M8P3K0</accession>
<evidence type="ECO:0000313" key="1">
    <source>
        <dbReference type="EMBL" id="KAA6302922.1"/>
    </source>
</evidence>
<dbReference type="InterPro" id="IPR016879">
    <property type="entry name" value="UCP028299"/>
</dbReference>
<protein>
    <recommendedName>
        <fullName evidence="3">DUF3316 domain-containing protein</fullName>
    </recommendedName>
</protein>
<gene>
    <name evidence="1" type="ORF">EZS26_000817</name>
</gene>